<dbReference type="AlphaFoldDB" id="C1N6U3"/>
<comment type="catalytic activity">
    <reaction evidence="11">
        <text>shikimate + ATP = 3-phosphoshikimate + ADP + H(+)</text>
        <dbReference type="Rhea" id="RHEA:13121"/>
        <dbReference type="ChEBI" id="CHEBI:15378"/>
        <dbReference type="ChEBI" id="CHEBI:30616"/>
        <dbReference type="ChEBI" id="CHEBI:36208"/>
        <dbReference type="ChEBI" id="CHEBI:145989"/>
        <dbReference type="ChEBI" id="CHEBI:456216"/>
        <dbReference type="EC" id="2.7.1.71"/>
    </reaction>
</comment>
<dbReference type="GO" id="GO:0009423">
    <property type="term" value="P:chorismate biosynthetic process"/>
    <property type="evidence" value="ECO:0007669"/>
    <property type="project" value="UniProtKB-UniPathway"/>
</dbReference>
<evidence type="ECO:0000256" key="1">
    <source>
        <dbReference type="ARBA" id="ARBA00002641"/>
    </source>
</evidence>
<dbReference type="GeneID" id="9689055"/>
<dbReference type="EMBL" id="GG663749">
    <property type="protein sequence ID" value="EEH52164.1"/>
    <property type="molecule type" value="Genomic_DNA"/>
</dbReference>
<dbReference type="UniPathway" id="UPA00053">
    <property type="reaction ID" value="UER00088"/>
</dbReference>
<dbReference type="HAMAP" id="MF_00109">
    <property type="entry name" value="Shikimate_kinase"/>
    <property type="match status" value="1"/>
</dbReference>
<evidence type="ECO:0000256" key="9">
    <source>
        <dbReference type="ARBA" id="ARBA00022840"/>
    </source>
</evidence>
<dbReference type="SUPFAM" id="SSF52540">
    <property type="entry name" value="P-loop containing nucleoside triphosphate hydrolases"/>
    <property type="match status" value="1"/>
</dbReference>
<proteinExistence type="inferred from homology"/>
<dbReference type="Proteomes" id="UP000001876">
    <property type="component" value="Unassembled WGS sequence"/>
</dbReference>
<dbReference type="InterPro" id="IPR000623">
    <property type="entry name" value="Shikimate_kinase/TSH1"/>
</dbReference>
<keyword evidence="10" id="KW-0057">Aromatic amino acid biosynthesis</keyword>
<dbReference type="PANTHER" id="PTHR21087:SF16">
    <property type="entry name" value="SHIKIMATE KINASE 1, CHLOROPLASTIC"/>
    <property type="match status" value="1"/>
</dbReference>
<dbReference type="OrthoDB" id="197068at2759"/>
<dbReference type="GO" id="GO:0008652">
    <property type="term" value="P:amino acid biosynthetic process"/>
    <property type="evidence" value="ECO:0007669"/>
    <property type="project" value="UniProtKB-KW"/>
</dbReference>
<keyword evidence="8" id="KW-0418">Kinase</keyword>
<dbReference type="RefSeq" id="XP_003063791.1">
    <property type="nucleotide sequence ID" value="XM_003063745.1"/>
</dbReference>
<keyword evidence="5" id="KW-0028">Amino-acid biosynthesis</keyword>
<dbReference type="GO" id="GO:0005524">
    <property type="term" value="F:ATP binding"/>
    <property type="evidence" value="ECO:0007669"/>
    <property type="project" value="UniProtKB-KW"/>
</dbReference>
<sequence>VADALDGSSVFLVGMMGTGKSSVGKKLAAELGYNFFDTDEIIESVTKMTIPEIFAEEGEDGFREIETQILAEIASYKKCVVATGGGIVKRKANWMHLRNGIVLCLSGSAKLLARRVADADGGASRPLFKDCDGDVDKIAEKIQEMMKERAEMYANADISVQLLVGDD</sequence>
<feature type="non-terminal residue" evidence="12">
    <location>
        <position position="167"/>
    </location>
</feature>
<feature type="non-terminal residue" evidence="12">
    <location>
        <position position="1"/>
    </location>
</feature>
<keyword evidence="13" id="KW-1185">Reference proteome</keyword>
<dbReference type="STRING" id="564608.C1N6U3"/>
<dbReference type="PROSITE" id="PS01128">
    <property type="entry name" value="SHIKIMATE_KINASE"/>
    <property type="match status" value="1"/>
</dbReference>
<keyword evidence="7" id="KW-0547">Nucleotide-binding</keyword>
<dbReference type="GO" id="GO:0009073">
    <property type="term" value="P:aromatic amino acid family biosynthetic process"/>
    <property type="evidence" value="ECO:0007669"/>
    <property type="project" value="UniProtKB-KW"/>
</dbReference>
<evidence type="ECO:0000313" key="13">
    <source>
        <dbReference type="Proteomes" id="UP000001876"/>
    </source>
</evidence>
<evidence type="ECO:0000256" key="4">
    <source>
        <dbReference type="ARBA" id="ARBA00012154"/>
    </source>
</evidence>
<dbReference type="GO" id="GO:0005829">
    <property type="term" value="C:cytosol"/>
    <property type="evidence" value="ECO:0007669"/>
    <property type="project" value="TreeGrafter"/>
</dbReference>
<dbReference type="GO" id="GO:0004765">
    <property type="term" value="F:shikimate kinase activity"/>
    <property type="evidence" value="ECO:0007669"/>
    <property type="project" value="UniProtKB-EC"/>
</dbReference>
<keyword evidence="9" id="KW-0067">ATP-binding</keyword>
<dbReference type="EC" id="2.7.1.71" evidence="4"/>
<comment type="function">
    <text evidence="1">Catalyzes the specific phosphorylation of the 3-hydroxyl group of shikimic acid using ATP as a cosubstrate.</text>
</comment>
<dbReference type="OMA" id="RKANWMH"/>
<name>C1N6U3_MICPC</name>
<organism evidence="13">
    <name type="scientific">Micromonas pusilla (strain CCMP1545)</name>
    <name type="common">Picoplanktonic green alga</name>
    <dbReference type="NCBI Taxonomy" id="564608"/>
    <lineage>
        <taxon>Eukaryota</taxon>
        <taxon>Viridiplantae</taxon>
        <taxon>Chlorophyta</taxon>
        <taxon>Mamiellophyceae</taxon>
        <taxon>Mamiellales</taxon>
        <taxon>Mamiellaceae</taxon>
        <taxon>Micromonas</taxon>
    </lineage>
</organism>
<protein>
    <recommendedName>
        <fullName evidence="4">shikimate kinase</fullName>
        <ecNumber evidence="4">2.7.1.71</ecNumber>
    </recommendedName>
</protein>
<evidence type="ECO:0000256" key="5">
    <source>
        <dbReference type="ARBA" id="ARBA00022605"/>
    </source>
</evidence>
<evidence type="ECO:0000256" key="2">
    <source>
        <dbReference type="ARBA" id="ARBA00004842"/>
    </source>
</evidence>
<dbReference type="InterPro" id="IPR031322">
    <property type="entry name" value="Shikimate/glucono_kinase"/>
</dbReference>
<dbReference type="eggNOG" id="ENOG502QTKR">
    <property type="taxonomic scope" value="Eukaryota"/>
</dbReference>
<accession>C1N6U3</accession>
<evidence type="ECO:0000256" key="6">
    <source>
        <dbReference type="ARBA" id="ARBA00022679"/>
    </source>
</evidence>
<dbReference type="PANTHER" id="PTHR21087">
    <property type="entry name" value="SHIKIMATE KINASE"/>
    <property type="match status" value="1"/>
</dbReference>
<evidence type="ECO:0000256" key="10">
    <source>
        <dbReference type="ARBA" id="ARBA00023141"/>
    </source>
</evidence>
<dbReference type="InterPro" id="IPR023000">
    <property type="entry name" value="Shikimate_kinase_CS"/>
</dbReference>
<dbReference type="Pfam" id="PF01202">
    <property type="entry name" value="SKI"/>
    <property type="match status" value="1"/>
</dbReference>
<evidence type="ECO:0000256" key="11">
    <source>
        <dbReference type="ARBA" id="ARBA00048567"/>
    </source>
</evidence>
<dbReference type="CDD" id="cd00464">
    <property type="entry name" value="SK"/>
    <property type="match status" value="1"/>
</dbReference>
<keyword evidence="6" id="KW-0808">Transferase</keyword>
<reference evidence="12 13" key="1">
    <citation type="journal article" date="2009" name="Science">
        <title>Green evolution and dynamic adaptations revealed by genomes of the marine picoeukaryotes Micromonas.</title>
        <authorList>
            <person name="Worden A.Z."/>
            <person name="Lee J.H."/>
            <person name="Mock T."/>
            <person name="Rouze P."/>
            <person name="Simmons M.P."/>
            <person name="Aerts A.L."/>
            <person name="Allen A.E."/>
            <person name="Cuvelier M.L."/>
            <person name="Derelle E."/>
            <person name="Everett M.V."/>
            <person name="Foulon E."/>
            <person name="Grimwood J."/>
            <person name="Gundlach H."/>
            <person name="Henrissat B."/>
            <person name="Napoli C."/>
            <person name="McDonald S.M."/>
            <person name="Parker M.S."/>
            <person name="Rombauts S."/>
            <person name="Salamov A."/>
            <person name="Von Dassow P."/>
            <person name="Badger J.H."/>
            <person name="Coutinho P.M."/>
            <person name="Demir E."/>
            <person name="Dubchak I."/>
            <person name="Gentemann C."/>
            <person name="Eikrem W."/>
            <person name="Gready J.E."/>
            <person name="John U."/>
            <person name="Lanier W."/>
            <person name="Lindquist E.A."/>
            <person name="Lucas S."/>
            <person name="Mayer K.F."/>
            <person name="Moreau H."/>
            <person name="Not F."/>
            <person name="Otillar R."/>
            <person name="Panaud O."/>
            <person name="Pangilinan J."/>
            <person name="Paulsen I."/>
            <person name="Piegu B."/>
            <person name="Poliakov A."/>
            <person name="Robbens S."/>
            <person name="Schmutz J."/>
            <person name="Toulza E."/>
            <person name="Wyss T."/>
            <person name="Zelensky A."/>
            <person name="Zhou K."/>
            <person name="Armbrust E.V."/>
            <person name="Bhattacharya D."/>
            <person name="Goodenough U.W."/>
            <person name="Van de Peer Y."/>
            <person name="Grigoriev I.V."/>
        </authorList>
    </citation>
    <scope>NUCLEOTIDE SEQUENCE [LARGE SCALE GENOMIC DNA]</scope>
    <source>
        <strain evidence="12 13">CCMP1545</strain>
    </source>
</reference>
<evidence type="ECO:0000256" key="7">
    <source>
        <dbReference type="ARBA" id="ARBA00022741"/>
    </source>
</evidence>
<evidence type="ECO:0000256" key="8">
    <source>
        <dbReference type="ARBA" id="ARBA00022777"/>
    </source>
</evidence>
<comment type="pathway">
    <text evidence="2">Metabolic intermediate biosynthesis; chorismate biosynthesis; chorismate from D-erythrose 4-phosphate and phosphoenolpyruvate: step 5/7.</text>
</comment>
<dbReference type="InterPro" id="IPR027417">
    <property type="entry name" value="P-loop_NTPase"/>
</dbReference>
<evidence type="ECO:0000256" key="3">
    <source>
        <dbReference type="ARBA" id="ARBA00006997"/>
    </source>
</evidence>
<evidence type="ECO:0000313" key="12">
    <source>
        <dbReference type="EMBL" id="EEH52164.1"/>
    </source>
</evidence>
<dbReference type="KEGG" id="mpp:MICPUCDRAFT_7901"/>
<gene>
    <name evidence="12" type="ORF">MICPUCDRAFT_7901</name>
</gene>
<dbReference type="Gene3D" id="3.40.50.300">
    <property type="entry name" value="P-loop containing nucleotide triphosphate hydrolases"/>
    <property type="match status" value="1"/>
</dbReference>
<comment type="similarity">
    <text evidence="3">Belongs to the shikimate kinase family.</text>
</comment>
<dbReference type="PRINTS" id="PR01100">
    <property type="entry name" value="SHIKIMTKNASE"/>
</dbReference>